<dbReference type="InterPro" id="IPR010137">
    <property type="entry name" value="Lipid_A_LpxA"/>
</dbReference>
<evidence type="ECO:0000313" key="10">
    <source>
        <dbReference type="EMBL" id="KAB7654898.1"/>
    </source>
</evidence>
<dbReference type="GO" id="GO:0005737">
    <property type="term" value="C:cytoplasm"/>
    <property type="evidence" value="ECO:0007669"/>
    <property type="project" value="UniProtKB-SubCell"/>
</dbReference>
<evidence type="ECO:0000313" key="11">
    <source>
        <dbReference type="Proteomes" id="UP000430564"/>
    </source>
</evidence>
<comment type="catalytic activity">
    <reaction evidence="8">
        <text>a (3R)-hydroxyacyl-[ACP] + UDP-N-acetyl-alpha-D-glucosamine = a UDP-3-O-[(3R)-3-hydroxyacyl]-N-acetyl-alpha-D-glucosamine + holo-[ACP]</text>
        <dbReference type="Rhea" id="RHEA:67812"/>
        <dbReference type="Rhea" id="RHEA-COMP:9685"/>
        <dbReference type="Rhea" id="RHEA-COMP:9945"/>
        <dbReference type="ChEBI" id="CHEBI:57705"/>
        <dbReference type="ChEBI" id="CHEBI:64479"/>
        <dbReference type="ChEBI" id="CHEBI:78827"/>
        <dbReference type="ChEBI" id="CHEBI:173225"/>
        <dbReference type="EC" id="2.3.1.129"/>
    </reaction>
</comment>
<feature type="domain" description="UDP N-acetylglucosamine O-acyltransferase C-terminal" evidence="9">
    <location>
        <begin position="176"/>
        <end position="261"/>
    </location>
</feature>
<dbReference type="CDD" id="cd03351">
    <property type="entry name" value="LbH_UDP-GlcNAc_AT"/>
    <property type="match status" value="1"/>
</dbReference>
<gene>
    <name evidence="8 10" type="primary">lpxA</name>
    <name evidence="10" type="ORF">GBM95_09985</name>
</gene>
<sequence length="262" mass="27868">MTQIHPSAIVAPEAEIADDVVIGPFCLVGPKVKIGAGTVLRSHVVVEGSTVIGERNVVYAGASIGCHPQDKKYCGEDTRLVVGDDNVIRENCTMSIGTTQDEGLTTVGSRNLFMANAHVAHDCHVGNDVILANNVALGGHVRVDDHAILGGQAAVHQFCRVGAYAMVGGASGVLQDVPPYVISHLNPCRVAGLNIVGLRRAGFTDEQIRALRKAYGHFYRENLTVKEAAVKIEALKADFPGAVNELDHFLTFVTTSPRGVIR</sequence>
<dbReference type="UniPathway" id="UPA00359">
    <property type="reaction ID" value="UER00477"/>
</dbReference>
<dbReference type="Gene3D" id="2.160.10.10">
    <property type="entry name" value="Hexapeptide repeat proteins"/>
    <property type="match status" value="1"/>
</dbReference>
<name>A0A6I1EQ66_9BURK</name>
<organism evidence="10 11">
    <name type="scientific">Sutterella seckii</name>
    <dbReference type="NCBI Taxonomy" id="1944635"/>
    <lineage>
        <taxon>Bacteria</taxon>
        <taxon>Pseudomonadati</taxon>
        <taxon>Pseudomonadota</taxon>
        <taxon>Betaproteobacteria</taxon>
        <taxon>Burkholderiales</taxon>
        <taxon>Sutterellaceae</taxon>
        <taxon>Sutterella</taxon>
    </lineage>
</organism>
<evidence type="ECO:0000256" key="1">
    <source>
        <dbReference type="ARBA" id="ARBA00022490"/>
    </source>
</evidence>
<evidence type="ECO:0000256" key="7">
    <source>
        <dbReference type="ARBA" id="ARBA00023315"/>
    </source>
</evidence>
<evidence type="ECO:0000256" key="6">
    <source>
        <dbReference type="ARBA" id="ARBA00023098"/>
    </source>
</evidence>
<dbReference type="OrthoDB" id="9807278at2"/>
<dbReference type="InterPro" id="IPR011004">
    <property type="entry name" value="Trimer_LpxA-like_sf"/>
</dbReference>
<keyword evidence="6 8" id="KW-0443">Lipid metabolism</keyword>
<dbReference type="HAMAP" id="MF_00387">
    <property type="entry name" value="LpxA"/>
    <property type="match status" value="1"/>
</dbReference>
<keyword evidence="7 8" id="KW-0012">Acyltransferase</keyword>
<dbReference type="InterPro" id="IPR018357">
    <property type="entry name" value="Hexapep_transf_CS"/>
</dbReference>
<keyword evidence="2 8" id="KW-0444">Lipid biosynthesis</keyword>
<dbReference type="PANTHER" id="PTHR43480">
    <property type="entry name" value="ACYL-[ACYL-CARRIER-PROTEIN]--UDP-N-ACETYLGLUCOSAMINE O-ACYLTRANSFERASE"/>
    <property type="match status" value="1"/>
</dbReference>
<dbReference type="Proteomes" id="UP000430564">
    <property type="component" value="Unassembled WGS sequence"/>
</dbReference>
<dbReference type="NCBIfam" id="NF003657">
    <property type="entry name" value="PRK05289.1"/>
    <property type="match status" value="1"/>
</dbReference>
<reference evidence="10 11" key="1">
    <citation type="submission" date="2019-10" db="EMBL/GenBank/DDBJ databases">
        <title>Genome diversity of Sutterella seckii.</title>
        <authorList>
            <person name="Chaplin A.V."/>
            <person name="Sokolova S.R."/>
            <person name="Mosin K.A."/>
            <person name="Ivanova E.L."/>
            <person name="Kochetkova T.O."/>
            <person name="Goltsov A.Y."/>
            <person name="Trofimov D.Y."/>
            <person name="Efimov B.A."/>
        </authorList>
    </citation>
    <scope>NUCLEOTIDE SEQUENCE [LARGE SCALE GENOMIC DNA]</scope>
    <source>
        <strain evidence="10 11">ASD393</strain>
    </source>
</reference>
<evidence type="ECO:0000256" key="8">
    <source>
        <dbReference type="HAMAP-Rule" id="MF_00387"/>
    </source>
</evidence>
<dbReference type="InterPro" id="IPR037157">
    <property type="entry name" value="Acetyltransf_C_sf"/>
</dbReference>
<dbReference type="PANTHER" id="PTHR43480:SF1">
    <property type="entry name" value="ACYL-[ACYL-CARRIER-PROTEIN]--UDP-N-ACETYLGLUCOSAMINE O-ACYLTRANSFERASE, MITOCHONDRIAL-RELATED"/>
    <property type="match status" value="1"/>
</dbReference>
<evidence type="ECO:0000259" key="9">
    <source>
        <dbReference type="Pfam" id="PF13720"/>
    </source>
</evidence>
<comment type="subcellular location">
    <subcellularLocation>
        <location evidence="8">Cytoplasm</location>
    </subcellularLocation>
</comment>
<dbReference type="Gene3D" id="1.20.1180.10">
    <property type="entry name" value="Udp N-acetylglucosamine O-acyltransferase, C-terminal domain"/>
    <property type="match status" value="1"/>
</dbReference>
<proteinExistence type="inferred from homology"/>
<dbReference type="Pfam" id="PF13720">
    <property type="entry name" value="Acetyltransf_11"/>
    <property type="match status" value="1"/>
</dbReference>
<keyword evidence="5 8" id="KW-0677">Repeat</keyword>
<evidence type="ECO:0000256" key="5">
    <source>
        <dbReference type="ARBA" id="ARBA00022737"/>
    </source>
</evidence>
<dbReference type="EMBL" id="WEHX01000094">
    <property type="protein sequence ID" value="KAB7654898.1"/>
    <property type="molecule type" value="Genomic_DNA"/>
</dbReference>
<comment type="pathway">
    <text evidence="8">Glycolipid biosynthesis; lipid IV(A) biosynthesis; lipid IV(A) from (3R)-3-hydroxytetradecanoyl-[acyl-carrier-protein] and UDP-N-acetyl-alpha-D-glucosamine: step 1/6.</text>
</comment>
<dbReference type="GO" id="GO:0009245">
    <property type="term" value="P:lipid A biosynthetic process"/>
    <property type="evidence" value="ECO:0007669"/>
    <property type="project" value="UniProtKB-UniRule"/>
</dbReference>
<dbReference type="GO" id="GO:0016020">
    <property type="term" value="C:membrane"/>
    <property type="evidence" value="ECO:0007669"/>
    <property type="project" value="GOC"/>
</dbReference>
<dbReference type="RefSeq" id="WP_152158963.1">
    <property type="nucleotide sequence ID" value="NZ_WEHX01000094.1"/>
</dbReference>
<dbReference type="InterPro" id="IPR001451">
    <property type="entry name" value="Hexapep"/>
</dbReference>
<dbReference type="NCBIfam" id="TIGR01852">
    <property type="entry name" value="lipid_A_lpxA"/>
    <property type="match status" value="1"/>
</dbReference>
<comment type="similarity">
    <text evidence="8">Belongs to the transferase hexapeptide repeat family. LpxA subfamily.</text>
</comment>
<evidence type="ECO:0000256" key="2">
    <source>
        <dbReference type="ARBA" id="ARBA00022516"/>
    </source>
</evidence>
<comment type="caution">
    <text evidence="10">The sequence shown here is derived from an EMBL/GenBank/DDBJ whole genome shotgun (WGS) entry which is preliminary data.</text>
</comment>
<keyword evidence="4 8" id="KW-0808">Transferase</keyword>
<comment type="function">
    <text evidence="8">Involved in the biosynthesis of lipid A, a phosphorylated glycolipid that anchors the lipopolysaccharide to the outer membrane of the cell.</text>
</comment>
<evidence type="ECO:0000256" key="4">
    <source>
        <dbReference type="ARBA" id="ARBA00022679"/>
    </source>
</evidence>
<dbReference type="SUPFAM" id="SSF51161">
    <property type="entry name" value="Trimeric LpxA-like enzymes"/>
    <property type="match status" value="1"/>
</dbReference>
<accession>A0A6I1EQ66</accession>
<dbReference type="Pfam" id="PF00132">
    <property type="entry name" value="Hexapep"/>
    <property type="match status" value="1"/>
</dbReference>
<dbReference type="GO" id="GO:0008780">
    <property type="term" value="F:acyl-[acyl-carrier-protein]-UDP-N-acetylglucosamine O-acyltransferase activity"/>
    <property type="evidence" value="ECO:0007669"/>
    <property type="project" value="UniProtKB-UniRule"/>
</dbReference>
<dbReference type="EC" id="2.3.1.129" evidence="8"/>
<protein>
    <recommendedName>
        <fullName evidence="8">Acyl-[acyl-carrier-protein]--UDP-N-acetylglucosamine O-acyltransferase</fullName>
        <shortName evidence="8">UDP-N-acetylglucosamine acyltransferase</shortName>
        <ecNumber evidence="8">2.3.1.129</ecNumber>
    </recommendedName>
</protein>
<evidence type="ECO:0000256" key="3">
    <source>
        <dbReference type="ARBA" id="ARBA00022556"/>
    </source>
</evidence>
<comment type="subunit">
    <text evidence="8">Homotrimer.</text>
</comment>
<dbReference type="InterPro" id="IPR029098">
    <property type="entry name" value="Acetyltransf_C"/>
</dbReference>
<keyword evidence="3 8" id="KW-0441">Lipid A biosynthesis</keyword>
<dbReference type="PIRSF" id="PIRSF000456">
    <property type="entry name" value="UDP-GlcNAc_acltr"/>
    <property type="match status" value="1"/>
</dbReference>
<dbReference type="AlphaFoldDB" id="A0A6I1EQ66"/>
<keyword evidence="1 8" id="KW-0963">Cytoplasm</keyword>
<dbReference type="PROSITE" id="PS00101">
    <property type="entry name" value="HEXAPEP_TRANSFERASES"/>
    <property type="match status" value="2"/>
</dbReference>